<reference evidence="1 2" key="1">
    <citation type="submission" date="2023-11" db="EMBL/GenBank/DDBJ databases">
        <authorList>
            <person name="Hedman E."/>
            <person name="Englund M."/>
            <person name="Stromberg M."/>
            <person name="Nyberg Akerstrom W."/>
            <person name="Nylinder S."/>
            <person name="Jareborg N."/>
            <person name="Kallberg Y."/>
            <person name="Kronander E."/>
        </authorList>
    </citation>
    <scope>NUCLEOTIDE SEQUENCE [LARGE SCALE GENOMIC DNA]</scope>
</reference>
<keyword evidence="2" id="KW-1185">Reference proteome</keyword>
<dbReference type="AlphaFoldDB" id="A0AAV1L4P2"/>
<evidence type="ECO:0008006" key="3">
    <source>
        <dbReference type="Google" id="ProtNLM"/>
    </source>
</evidence>
<evidence type="ECO:0000313" key="1">
    <source>
        <dbReference type="EMBL" id="CAK1590256.1"/>
    </source>
</evidence>
<protein>
    <recommendedName>
        <fullName evidence="3">Peptidase aspartic putative domain-containing protein</fullName>
    </recommendedName>
</protein>
<sequence>MRNSRSINFIKFYVTASFQKIFKLKLTDLRKSTNMEADLRLMEKLKEQIEKGRNNFKKSPKERVTKSFVVARLEGLEKIADRFRMKHEDIICKYEKKDFIIIIITALHNTQQPKSLHVSSDIICLHCNEHHKLFYCGKFAKEDLNVRQNIVNSLGLCYNCLGSNHTRKMCRVLTTCGICKRKHHTLLHGKASSYTVAVAREATETDEVDEIHPESSFETNETTNNIVNNFVTDQTHNQSLLATALIKVQYKDGNNQILRALLDQRSQASFISEAAVQLLRLDKINARSSISGLGGGRRGLVSKYVVRVNMLSLSEPSFKMQVDAHVLNKVTSVLPERKFSLLYWEDLRRITLADPQYNSPHRIDILLVTEVYCKILKKGLIKHPSGCTIAQDIHLGWVLSGQVSSNNTEIGCHNKILNMHANVDEDNELLKRIWMLESEPNLEHRKILNPEEQQCEEHFAATTIRDQYGRYIVELPSRPNFGIKDRYGDTRKISVKRLLSLEKRLSKCPEQEKDYAEALKEYVMFGHMEEVGMDLLTVVKRKNNDD</sequence>
<accession>A0AAV1L4P2</accession>
<proteinExistence type="predicted"/>
<dbReference type="PANTHER" id="PTHR47331:SF5">
    <property type="entry name" value="RIBONUCLEASE H"/>
    <property type="match status" value="1"/>
</dbReference>
<dbReference type="EMBL" id="CAVLGL010000085">
    <property type="protein sequence ID" value="CAK1590256.1"/>
    <property type="molecule type" value="Genomic_DNA"/>
</dbReference>
<name>A0AAV1L4P2_9NEOP</name>
<dbReference type="Proteomes" id="UP001314205">
    <property type="component" value="Unassembled WGS sequence"/>
</dbReference>
<comment type="caution">
    <text evidence="1">The sequence shown here is derived from an EMBL/GenBank/DDBJ whole genome shotgun (WGS) entry which is preliminary data.</text>
</comment>
<organism evidence="1 2">
    <name type="scientific">Parnassius mnemosyne</name>
    <name type="common">clouded apollo</name>
    <dbReference type="NCBI Taxonomy" id="213953"/>
    <lineage>
        <taxon>Eukaryota</taxon>
        <taxon>Metazoa</taxon>
        <taxon>Ecdysozoa</taxon>
        <taxon>Arthropoda</taxon>
        <taxon>Hexapoda</taxon>
        <taxon>Insecta</taxon>
        <taxon>Pterygota</taxon>
        <taxon>Neoptera</taxon>
        <taxon>Endopterygota</taxon>
        <taxon>Lepidoptera</taxon>
        <taxon>Glossata</taxon>
        <taxon>Ditrysia</taxon>
        <taxon>Papilionoidea</taxon>
        <taxon>Papilionidae</taxon>
        <taxon>Parnassiinae</taxon>
        <taxon>Parnassini</taxon>
        <taxon>Parnassius</taxon>
        <taxon>Driopa</taxon>
    </lineage>
</organism>
<evidence type="ECO:0000313" key="2">
    <source>
        <dbReference type="Proteomes" id="UP001314205"/>
    </source>
</evidence>
<gene>
    <name evidence="1" type="ORF">PARMNEM_LOCUS10642</name>
</gene>
<dbReference type="PANTHER" id="PTHR47331">
    <property type="entry name" value="PHD-TYPE DOMAIN-CONTAINING PROTEIN"/>
    <property type="match status" value="1"/>
</dbReference>